<dbReference type="EMBL" id="CP144531">
    <property type="protein sequence ID" value="WWC58944.1"/>
    <property type="molecule type" value="Genomic_DNA"/>
</dbReference>
<dbReference type="KEGG" id="kdj:28966077"/>
<keyword evidence="1" id="KW-0472">Membrane</keyword>
<dbReference type="OrthoDB" id="10519000at2759"/>
<dbReference type="VEuPathDB" id="FungiDB:I303_02378"/>
<evidence type="ECO:0000313" key="4">
    <source>
        <dbReference type="Proteomes" id="UP000078595"/>
    </source>
</evidence>
<reference evidence="3" key="3">
    <citation type="submission" date="2024-02" db="EMBL/GenBank/DDBJ databases">
        <title>Comparative genomics of Cryptococcus and Kwoniella reveals pathogenesis evolution and contrasting modes of karyotype evolution via chromosome fusion or intercentromeric recombination.</title>
        <authorList>
            <person name="Coelho M.A."/>
            <person name="David-Palma M."/>
            <person name="Shea T."/>
            <person name="Bowers K."/>
            <person name="McGinley-Smith S."/>
            <person name="Mohammad A.W."/>
            <person name="Gnirke A."/>
            <person name="Yurkov A.M."/>
            <person name="Nowrousian M."/>
            <person name="Sun S."/>
            <person name="Cuomo C.A."/>
            <person name="Heitman J."/>
        </authorList>
    </citation>
    <scope>NUCLEOTIDE SEQUENCE</scope>
    <source>
        <strain evidence="3">CBS 10117</strain>
    </source>
</reference>
<evidence type="ECO:0000313" key="3">
    <source>
        <dbReference type="EMBL" id="WWC58944.1"/>
    </source>
</evidence>
<feature type="transmembrane region" description="Helical" evidence="1">
    <location>
        <begin position="7"/>
        <end position="25"/>
    </location>
</feature>
<reference evidence="3" key="2">
    <citation type="submission" date="2013-07" db="EMBL/GenBank/DDBJ databases">
        <authorList>
            <consortium name="The Broad Institute Genome Sequencing Platform"/>
            <person name="Cuomo C."/>
            <person name="Litvintseva A."/>
            <person name="Chen Y."/>
            <person name="Heitman J."/>
            <person name="Sun S."/>
            <person name="Springer D."/>
            <person name="Dromer F."/>
            <person name="Young S.K."/>
            <person name="Zeng Q."/>
            <person name="Gargeya S."/>
            <person name="Fitzgerald M."/>
            <person name="Abouelleil A."/>
            <person name="Alvarado L."/>
            <person name="Berlin A.M."/>
            <person name="Chapman S.B."/>
            <person name="Dewar J."/>
            <person name="Goldberg J."/>
            <person name="Griggs A."/>
            <person name="Gujja S."/>
            <person name="Hansen M."/>
            <person name="Howarth C."/>
            <person name="Imamovic A."/>
            <person name="Larimer J."/>
            <person name="McCowan C."/>
            <person name="Murphy C."/>
            <person name="Pearson M."/>
            <person name="Priest M."/>
            <person name="Roberts A."/>
            <person name="Saif S."/>
            <person name="Shea T."/>
            <person name="Sykes S."/>
            <person name="Wortman J."/>
            <person name="Nusbaum C."/>
            <person name="Birren B."/>
        </authorList>
    </citation>
    <scope>NUCLEOTIDE SEQUENCE</scope>
    <source>
        <strain evidence="3">CBS 10117</strain>
    </source>
</reference>
<gene>
    <name evidence="2" type="ORF">I303_02378</name>
    <name evidence="3" type="ORF">I303_101489</name>
</gene>
<feature type="transmembrane region" description="Helical" evidence="1">
    <location>
        <begin position="31"/>
        <end position="51"/>
    </location>
</feature>
<dbReference type="Proteomes" id="UP000078595">
    <property type="component" value="Chromosome 2"/>
</dbReference>
<sequence>MPYTQLCLFIILFLLAVPLIQYLYLTLIPPLFVIFLFLSIVFLITYPVYFIQCNPHYFTDQFRRIRDAIMNKPRWILWHLEMHLHLRTRDVYPGLCDEGVPTPRPWPANDLYNRPKAISGLWVLSLRQKVWDWRGIPYGYKAEQIRKNQMEGRDDHRLMGSDNHDFWGKVVRWYRGEEEPQDESLHDTNGMMNNPIAIGMGISTEMTIWQPPPPICTCTTTCVVHPIRYELQRSTIVPAGSMIMPPWYMYHTHQGQTFLDWA</sequence>
<accession>A0A1A6ADP7</accession>
<organism evidence="2">
    <name type="scientific">Kwoniella dejecticola CBS 10117</name>
    <dbReference type="NCBI Taxonomy" id="1296121"/>
    <lineage>
        <taxon>Eukaryota</taxon>
        <taxon>Fungi</taxon>
        <taxon>Dikarya</taxon>
        <taxon>Basidiomycota</taxon>
        <taxon>Agaricomycotina</taxon>
        <taxon>Tremellomycetes</taxon>
        <taxon>Tremellales</taxon>
        <taxon>Cryptococcaceae</taxon>
        <taxon>Kwoniella</taxon>
    </lineage>
</organism>
<dbReference type="RefSeq" id="XP_018266000.1">
    <property type="nucleotide sequence ID" value="XM_018405719.1"/>
</dbReference>
<name>A0A1A6ADP7_9TREE</name>
<dbReference type="AlphaFoldDB" id="A0A1A6ADP7"/>
<dbReference type="EMBL" id="KI894028">
    <property type="protein sequence ID" value="OBR88158.1"/>
    <property type="molecule type" value="Genomic_DNA"/>
</dbReference>
<evidence type="ECO:0000256" key="1">
    <source>
        <dbReference type="SAM" id="Phobius"/>
    </source>
</evidence>
<keyword evidence="1" id="KW-0812">Transmembrane</keyword>
<dbReference type="GeneID" id="28966077"/>
<evidence type="ECO:0000313" key="2">
    <source>
        <dbReference type="EMBL" id="OBR88158.1"/>
    </source>
</evidence>
<keyword evidence="1" id="KW-1133">Transmembrane helix</keyword>
<reference evidence="2" key="1">
    <citation type="submission" date="2013-07" db="EMBL/GenBank/DDBJ databases">
        <title>The Genome Sequence of Cryptococcus dejecticola CBS10117.</title>
        <authorList>
            <consortium name="The Broad Institute Genome Sequencing Platform"/>
            <person name="Cuomo C."/>
            <person name="Litvintseva A."/>
            <person name="Chen Y."/>
            <person name="Heitman J."/>
            <person name="Sun S."/>
            <person name="Springer D."/>
            <person name="Dromer F."/>
            <person name="Young S.K."/>
            <person name="Zeng Q."/>
            <person name="Gargeya S."/>
            <person name="Fitzgerald M."/>
            <person name="Abouelleil A."/>
            <person name="Alvarado L."/>
            <person name="Berlin A.M."/>
            <person name="Chapman S.B."/>
            <person name="Dewar J."/>
            <person name="Goldberg J."/>
            <person name="Griggs A."/>
            <person name="Gujja S."/>
            <person name="Hansen M."/>
            <person name="Howarth C."/>
            <person name="Imamovic A."/>
            <person name="Larimer J."/>
            <person name="McCowan C."/>
            <person name="Murphy C."/>
            <person name="Pearson M."/>
            <person name="Priest M."/>
            <person name="Roberts A."/>
            <person name="Saif S."/>
            <person name="Shea T."/>
            <person name="Sykes S."/>
            <person name="Wortman J."/>
            <person name="Nusbaum C."/>
            <person name="Birren B."/>
        </authorList>
    </citation>
    <scope>NUCLEOTIDE SEQUENCE [LARGE SCALE GENOMIC DNA]</scope>
    <source>
        <strain evidence="2">CBS 10117</strain>
    </source>
</reference>
<proteinExistence type="predicted"/>
<protein>
    <submittedName>
        <fullName evidence="2">Uncharacterized protein</fullName>
    </submittedName>
</protein>
<keyword evidence="4" id="KW-1185">Reference proteome</keyword>